<protein>
    <submittedName>
        <fullName evidence="4">Flagellar protein FlgN</fullName>
    </submittedName>
</protein>
<dbReference type="GO" id="GO:0044780">
    <property type="term" value="P:bacterial-type flagellum assembly"/>
    <property type="evidence" value="ECO:0007669"/>
    <property type="project" value="InterPro"/>
</dbReference>
<keyword evidence="4" id="KW-0966">Cell projection</keyword>
<dbReference type="EMBL" id="JABVCQ010000023">
    <property type="protein sequence ID" value="MBB1126649.1"/>
    <property type="molecule type" value="Genomic_DNA"/>
</dbReference>
<dbReference type="Gene3D" id="1.20.58.300">
    <property type="entry name" value="FlgN-like"/>
    <property type="match status" value="1"/>
</dbReference>
<keyword evidence="4" id="KW-0282">Flagellum</keyword>
<dbReference type="InterPro" id="IPR036679">
    <property type="entry name" value="FlgN-like_sf"/>
</dbReference>
<organism evidence="4 5">
    <name type="scientific">Thiospirillum jenense</name>
    <dbReference type="NCBI Taxonomy" id="1653858"/>
    <lineage>
        <taxon>Bacteria</taxon>
        <taxon>Pseudomonadati</taxon>
        <taxon>Pseudomonadota</taxon>
        <taxon>Gammaproteobacteria</taxon>
        <taxon>Chromatiales</taxon>
        <taxon>Chromatiaceae</taxon>
        <taxon>Thiospirillum</taxon>
    </lineage>
</organism>
<evidence type="ECO:0000313" key="5">
    <source>
        <dbReference type="Proteomes" id="UP000548632"/>
    </source>
</evidence>
<keyword evidence="5" id="KW-1185">Reference proteome</keyword>
<comment type="function">
    <text evidence="1">Required for the efficient initiation of filament assembly.</text>
</comment>
<comment type="similarity">
    <text evidence="2">Belongs to the FlgN family.</text>
</comment>
<dbReference type="SUPFAM" id="SSF140566">
    <property type="entry name" value="FlgN-like"/>
    <property type="match status" value="1"/>
</dbReference>
<dbReference type="Proteomes" id="UP000548632">
    <property type="component" value="Unassembled WGS sequence"/>
</dbReference>
<dbReference type="Pfam" id="PF05130">
    <property type="entry name" value="FlgN"/>
    <property type="match status" value="1"/>
</dbReference>
<comment type="caution">
    <text evidence="4">The sequence shown here is derived from an EMBL/GenBank/DDBJ whole genome shotgun (WGS) entry which is preliminary data.</text>
</comment>
<evidence type="ECO:0000256" key="3">
    <source>
        <dbReference type="ARBA" id="ARBA00022795"/>
    </source>
</evidence>
<evidence type="ECO:0000256" key="1">
    <source>
        <dbReference type="ARBA" id="ARBA00002397"/>
    </source>
</evidence>
<reference evidence="4 5" key="1">
    <citation type="journal article" date="2020" name="Arch. Microbiol.">
        <title>The genome sequence of the giant phototrophic gammaproteobacterium Thiospirillum jenense gives insight into its physiological properties and phylogenetic relationships.</title>
        <authorList>
            <person name="Imhoff J.F."/>
            <person name="Meyer T.E."/>
            <person name="Kyndt J.A."/>
        </authorList>
    </citation>
    <scope>NUCLEOTIDE SEQUENCE [LARGE SCALE GENOMIC DNA]</scope>
    <source>
        <strain evidence="4 5">DSM 216</strain>
    </source>
</reference>
<dbReference type="InterPro" id="IPR007809">
    <property type="entry name" value="FlgN-like"/>
</dbReference>
<evidence type="ECO:0000256" key="2">
    <source>
        <dbReference type="ARBA" id="ARBA00007703"/>
    </source>
</evidence>
<accession>A0A839HJ25</accession>
<sequence>MMDKQHPFYMSLERSIALALQLENALAEETSAIERRDADLLQQVVAAKKGIVMRLEQETQLQRQQVENSGQAFTPQGLDVFLTALDDSTRTLITQWNSLRQVIVRCDLMNKTNARLIERHRQRVATTIQLLRGDDGNGGVYTPKGQTTPITVQRRTLSRA</sequence>
<dbReference type="AlphaFoldDB" id="A0A839HJ25"/>
<keyword evidence="4" id="KW-0969">Cilium</keyword>
<evidence type="ECO:0000313" key="4">
    <source>
        <dbReference type="EMBL" id="MBB1126649.1"/>
    </source>
</evidence>
<name>A0A839HJ25_9GAMM</name>
<keyword evidence="3" id="KW-1005">Bacterial flagellum biogenesis</keyword>
<proteinExistence type="inferred from homology"/>
<gene>
    <name evidence="4" type="ORF">HUK38_10470</name>
</gene>
<dbReference type="RefSeq" id="WP_182584279.1">
    <property type="nucleotide sequence ID" value="NZ_JABVCQ010000023.1"/>
</dbReference>